<dbReference type="SMART" id="SM00974">
    <property type="entry name" value="T5orf172"/>
    <property type="match status" value="1"/>
</dbReference>
<reference evidence="3" key="1">
    <citation type="journal article" date="2019" name="Int. J. Syst. Evol. Microbiol.">
        <title>The Global Catalogue of Microorganisms (GCM) 10K type strain sequencing project: providing services to taxonomists for standard genome sequencing and annotation.</title>
        <authorList>
            <consortium name="The Broad Institute Genomics Platform"/>
            <consortium name="The Broad Institute Genome Sequencing Center for Infectious Disease"/>
            <person name="Wu L."/>
            <person name="Ma J."/>
        </authorList>
    </citation>
    <scope>NUCLEOTIDE SEQUENCE [LARGE SCALE GENOMIC DNA]</scope>
    <source>
        <strain evidence="3">JCM 18537</strain>
    </source>
</reference>
<gene>
    <name evidence="2" type="ORF">GCM10023351_21600</name>
</gene>
<evidence type="ECO:0000259" key="1">
    <source>
        <dbReference type="SMART" id="SM00974"/>
    </source>
</evidence>
<accession>A0ABP9A8P3</accession>
<name>A0ABP9A8P3_9MICO</name>
<dbReference type="InterPro" id="IPR018306">
    <property type="entry name" value="Phage_T5_Orf172_DNA-bd"/>
</dbReference>
<sequence length="135" mass="15139">MGMAVSCAFCGEPDRVRVGGRAACAACGWVVGDVPDHDLPPPRVEVVYYLRYADRIKIGTTADPRRRLKAIRHDDLLAFERGGRPVEQARHARFAHLREGGEWFTAAPELLAHIAALGGEPWRRHTRWLAAAYRR</sequence>
<feature type="domain" description="Bacteriophage T5 Orf172 DNA-binding" evidence="1">
    <location>
        <begin position="50"/>
        <end position="117"/>
    </location>
</feature>
<evidence type="ECO:0000313" key="2">
    <source>
        <dbReference type="EMBL" id="GAA4776577.1"/>
    </source>
</evidence>
<dbReference type="RefSeq" id="WP_345439121.1">
    <property type="nucleotide sequence ID" value="NZ_BAABKO010000003.1"/>
</dbReference>
<comment type="caution">
    <text evidence="2">The sequence shown here is derived from an EMBL/GenBank/DDBJ whole genome shotgun (WGS) entry which is preliminary data.</text>
</comment>
<organism evidence="2 3">
    <name type="scientific">Microbacterium gilvum</name>
    <dbReference type="NCBI Taxonomy" id="1336204"/>
    <lineage>
        <taxon>Bacteria</taxon>
        <taxon>Bacillati</taxon>
        <taxon>Actinomycetota</taxon>
        <taxon>Actinomycetes</taxon>
        <taxon>Micrococcales</taxon>
        <taxon>Microbacteriaceae</taxon>
        <taxon>Microbacterium</taxon>
    </lineage>
</organism>
<keyword evidence="3" id="KW-1185">Reference proteome</keyword>
<protein>
    <recommendedName>
        <fullName evidence="1">Bacteriophage T5 Orf172 DNA-binding domain-containing protein</fullName>
    </recommendedName>
</protein>
<dbReference type="EMBL" id="BAABKO010000003">
    <property type="protein sequence ID" value="GAA4776577.1"/>
    <property type="molecule type" value="Genomic_DNA"/>
</dbReference>
<dbReference type="Pfam" id="PF10544">
    <property type="entry name" value="T5orf172"/>
    <property type="match status" value="1"/>
</dbReference>
<evidence type="ECO:0000313" key="3">
    <source>
        <dbReference type="Proteomes" id="UP001501645"/>
    </source>
</evidence>
<proteinExistence type="predicted"/>
<dbReference type="Proteomes" id="UP001501645">
    <property type="component" value="Unassembled WGS sequence"/>
</dbReference>